<keyword evidence="3" id="KW-1185">Reference proteome</keyword>
<accession>A0A2P5FTF6</accession>
<dbReference type="Proteomes" id="UP000237000">
    <property type="component" value="Unassembled WGS sequence"/>
</dbReference>
<evidence type="ECO:0000313" key="3">
    <source>
        <dbReference type="Proteomes" id="UP000237000"/>
    </source>
</evidence>
<proteinExistence type="predicted"/>
<feature type="compositionally biased region" description="Low complexity" evidence="1">
    <location>
        <begin position="9"/>
        <end position="39"/>
    </location>
</feature>
<name>A0A2P5FTF6_TREOI</name>
<comment type="caution">
    <text evidence="2">The sequence shown here is derived from an EMBL/GenBank/DDBJ whole genome shotgun (WGS) entry which is preliminary data.</text>
</comment>
<reference evidence="3" key="1">
    <citation type="submission" date="2016-06" db="EMBL/GenBank/DDBJ databases">
        <title>Parallel loss of symbiosis genes in relatives of nitrogen-fixing non-legume Parasponia.</title>
        <authorList>
            <person name="Van Velzen R."/>
            <person name="Holmer R."/>
            <person name="Bu F."/>
            <person name="Rutten L."/>
            <person name="Van Zeijl A."/>
            <person name="Liu W."/>
            <person name="Santuari L."/>
            <person name="Cao Q."/>
            <person name="Sharma T."/>
            <person name="Shen D."/>
            <person name="Roswanjaya Y."/>
            <person name="Wardhani T."/>
            <person name="Kalhor M.S."/>
            <person name="Jansen J."/>
            <person name="Van den Hoogen J."/>
            <person name="Gungor B."/>
            <person name="Hartog M."/>
            <person name="Hontelez J."/>
            <person name="Verver J."/>
            <person name="Yang W.-C."/>
            <person name="Schijlen E."/>
            <person name="Repin R."/>
            <person name="Schilthuizen M."/>
            <person name="Schranz E."/>
            <person name="Heidstra R."/>
            <person name="Miyata K."/>
            <person name="Fedorova E."/>
            <person name="Kohlen W."/>
            <person name="Bisseling T."/>
            <person name="Smit S."/>
            <person name="Geurts R."/>
        </authorList>
    </citation>
    <scope>NUCLEOTIDE SEQUENCE [LARGE SCALE GENOMIC DNA]</scope>
    <source>
        <strain evidence="3">cv. RG33-2</strain>
    </source>
</reference>
<sequence>MGGQRRGISRTISTRSTLVNPPSSSTSAGSAIGSSATRSDAPSSVESSVTIHKVRGPTSGKGIVNIARAVTTGKLSVSFNSNCQQAICDNAARFNNECGYIVHKHGSFHYKDWRHVPKEVRAAL</sequence>
<evidence type="ECO:0000313" key="2">
    <source>
        <dbReference type="EMBL" id="POO01076.1"/>
    </source>
</evidence>
<gene>
    <name evidence="2" type="ORF">TorRG33x02_032590</name>
</gene>
<organism evidence="2 3">
    <name type="scientific">Trema orientale</name>
    <name type="common">Charcoal tree</name>
    <name type="synonym">Celtis orientalis</name>
    <dbReference type="NCBI Taxonomy" id="63057"/>
    <lineage>
        <taxon>Eukaryota</taxon>
        <taxon>Viridiplantae</taxon>
        <taxon>Streptophyta</taxon>
        <taxon>Embryophyta</taxon>
        <taxon>Tracheophyta</taxon>
        <taxon>Spermatophyta</taxon>
        <taxon>Magnoliopsida</taxon>
        <taxon>eudicotyledons</taxon>
        <taxon>Gunneridae</taxon>
        <taxon>Pentapetalae</taxon>
        <taxon>rosids</taxon>
        <taxon>fabids</taxon>
        <taxon>Rosales</taxon>
        <taxon>Cannabaceae</taxon>
        <taxon>Trema</taxon>
    </lineage>
</organism>
<dbReference type="AlphaFoldDB" id="A0A2P5FTF6"/>
<dbReference type="InParanoid" id="A0A2P5FTF6"/>
<protein>
    <submittedName>
        <fullName evidence="2">Uncharacterized protein</fullName>
    </submittedName>
</protein>
<dbReference type="OrthoDB" id="1724076at2759"/>
<dbReference type="EMBL" id="JXTC01000010">
    <property type="protein sequence ID" value="POO01076.1"/>
    <property type="molecule type" value="Genomic_DNA"/>
</dbReference>
<evidence type="ECO:0000256" key="1">
    <source>
        <dbReference type="SAM" id="MobiDB-lite"/>
    </source>
</evidence>
<feature type="region of interest" description="Disordered" evidence="1">
    <location>
        <begin position="1"/>
        <end position="59"/>
    </location>
</feature>
<feature type="compositionally biased region" description="Polar residues" evidence="1">
    <location>
        <begin position="40"/>
        <end position="50"/>
    </location>
</feature>